<name>A0A1D1VBD5_RAMVA</name>
<evidence type="ECO:0000313" key="2">
    <source>
        <dbReference type="EMBL" id="GAU98949.1"/>
    </source>
</evidence>
<gene>
    <name evidence="2" type="primary">RvY_10019-1</name>
    <name evidence="2" type="synonym">RvY_10019.1</name>
    <name evidence="2" type="ORF">RvY_10019</name>
</gene>
<organism evidence="2 3">
    <name type="scientific">Ramazzottius varieornatus</name>
    <name type="common">Water bear</name>
    <name type="synonym">Tardigrade</name>
    <dbReference type="NCBI Taxonomy" id="947166"/>
    <lineage>
        <taxon>Eukaryota</taxon>
        <taxon>Metazoa</taxon>
        <taxon>Ecdysozoa</taxon>
        <taxon>Tardigrada</taxon>
        <taxon>Eutardigrada</taxon>
        <taxon>Parachela</taxon>
        <taxon>Hypsibioidea</taxon>
        <taxon>Ramazzottiidae</taxon>
        <taxon>Ramazzottius</taxon>
    </lineage>
</organism>
<evidence type="ECO:0000256" key="1">
    <source>
        <dbReference type="SAM" id="MobiDB-lite"/>
    </source>
</evidence>
<sequence>MSDLPNKSFDAVPVSPAHTDESGYGSPRGFFCPPNTRFFPSTGDADFWLTTSDEEQDNLSVDPDFSHIMMLADEDRSRLQPEVKLDLQLSVTVRSKSPLLFGPSRASNFPFDACIWAGSSLTMRRHLLSRPSLSLFWENFRTQAADHSLEELDAQRENSFHSDAIDGEAPDMGPSPHKAVHLNRAHEDEPFSDDGASSTASHSPDMFRDEEASWDLPDIVTSGLRPRRKRTLSEADATRMKKLEYRIACRLAQIGDEFDLQMFQTTDAVDGQGRNVLGRIGSSSSAVVTRFWHYITRQGGAPPVESSRHRSHSTAD</sequence>
<accession>A0A1D1VBD5</accession>
<proteinExistence type="predicted"/>
<dbReference type="EMBL" id="BDGG01000005">
    <property type="protein sequence ID" value="GAU98949.1"/>
    <property type="molecule type" value="Genomic_DNA"/>
</dbReference>
<dbReference type="AlphaFoldDB" id="A0A1D1VBD5"/>
<reference evidence="2 3" key="1">
    <citation type="journal article" date="2016" name="Nat. Commun.">
        <title>Extremotolerant tardigrade genome and improved radiotolerance of human cultured cells by tardigrade-unique protein.</title>
        <authorList>
            <person name="Hashimoto T."/>
            <person name="Horikawa D.D."/>
            <person name="Saito Y."/>
            <person name="Kuwahara H."/>
            <person name="Kozuka-Hata H."/>
            <person name="Shin-I T."/>
            <person name="Minakuchi Y."/>
            <person name="Ohishi K."/>
            <person name="Motoyama A."/>
            <person name="Aizu T."/>
            <person name="Enomoto A."/>
            <person name="Kondo K."/>
            <person name="Tanaka S."/>
            <person name="Hara Y."/>
            <person name="Koshikawa S."/>
            <person name="Sagara H."/>
            <person name="Miura T."/>
            <person name="Yokobori S."/>
            <person name="Miyagawa K."/>
            <person name="Suzuki Y."/>
            <person name="Kubo T."/>
            <person name="Oyama M."/>
            <person name="Kohara Y."/>
            <person name="Fujiyama A."/>
            <person name="Arakawa K."/>
            <person name="Katayama T."/>
            <person name="Toyoda A."/>
            <person name="Kunieda T."/>
        </authorList>
    </citation>
    <scope>NUCLEOTIDE SEQUENCE [LARGE SCALE GENOMIC DNA]</scope>
    <source>
        <strain evidence="2 3">YOKOZUNA-1</strain>
    </source>
</reference>
<evidence type="ECO:0000313" key="3">
    <source>
        <dbReference type="Proteomes" id="UP000186922"/>
    </source>
</evidence>
<protein>
    <submittedName>
        <fullName evidence="2">Uncharacterized protein</fullName>
    </submittedName>
</protein>
<dbReference type="Proteomes" id="UP000186922">
    <property type="component" value="Unassembled WGS sequence"/>
</dbReference>
<feature type="region of interest" description="Disordered" evidence="1">
    <location>
        <begin position="1"/>
        <end position="26"/>
    </location>
</feature>
<comment type="caution">
    <text evidence="2">The sequence shown here is derived from an EMBL/GenBank/DDBJ whole genome shotgun (WGS) entry which is preliminary data.</text>
</comment>
<feature type="region of interest" description="Disordered" evidence="1">
    <location>
        <begin position="188"/>
        <end position="212"/>
    </location>
</feature>
<keyword evidence="3" id="KW-1185">Reference proteome</keyword>